<protein>
    <submittedName>
        <fullName evidence="1">Putative alpha/beta superfamily hydrolase</fullName>
    </submittedName>
</protein>
<organism evidence="1 2">
    <name type="scientific">Tumebacillus permanentifrigoris</name>
    <dbReference type="NCBI Taxonomy" id="378543"/>
    <lineage>
        <taxon>Bacteria</taxon>
        <taxon>Bacillati</taxon>
        <taxon>Bacillota</taxon>
        <taxon>Bacilli</taxon>
        <taxon>Bacillales</taxon>
        <taxon>Alicyclobacillaceae</taxon>
        <taxon>Tumebacillus</taxon>
    </lineage>
</organism>
<dbReference type="Pfam" id="PF00756">
    <property type="entry name" value="Esterase"/>
    <property type="match status" value="1"/>
</dbReference>
<sequence>MIQKFLFSIPAFNQERMIRVYVPNNYHQTDIRYPVLYMHDGQNVFQDEEAFGGVSLGLEDFLERTGLAVIVVAIDRHMSHEERINEYCPWVNGDYSKTILGSTCPLGGKGEAYVDFIVHELKPHIDRTYRTLADRSSMAGFSLGGLISTYAACRYPHIFQRVAVMSSGFYRNQEEIEQLVSLSDLSAIEKFYLDFGTDEAGEDAEISQVFVKSNLSVYHLLETKIGCTEFQIIEGGRHNYTEFRNRVPQIFSFLF</sequence>
<evidence type="ECO:0000313" key="2">
    <source>
        <dbReference type="Proteomes" id="UP000245634"/>
    </source>
</evidence>
<dbReference type="AlphaFoldDB" id="A0A316D5S0"/>
<accession>A0A316D5S0</accession>
<dbReference type="OrthoDB" id="9784036at2"/>
<keyword evidence="1" id="KW-0378">Hydrolase</keyword>
<dbReference type="GO" id="GO:0016787">
    <property type="term" value="F:hydrolase activity"/>
    <property type="evidence" value="ECO:0007669"/>
    <property type="project" value="UniProtKB-KW"/>
</dbReference>
<gene>
    <name evidence="1" type="ORF">C7459_11486</name>
</gene>
<dbReference type="InterPro" id="IPR050583">
    <property type="entry name" value="Mycobacterial_A85_antigen"/>
</dbReference>
<dbReference type="EMBL" id="QGGL01000014">
    <property type="protein sequence ID" value="PWK09020.1"/>
    <property type="molecule type" value="Genomic_DNA"/>
</dbReference>
<name>A0A316D5S0_9BACL</name>
<dbReference type="PANTHER" id="PTHR48098">
    <property type="entry name" value="ENTEROCHELIN ESTERASE-RELATED"/>
    <property type="match status" value="1"/>
</dbReference>
<proteinExistence type="predicted"/>
<dbReference type="RefSeq" id="WP_109690272.1">
    <property type="nucleotide sequence ID" value="NZ_QGGL01000014.1"/>
</dbReference>
<reference evidence="1 2" key="1">
    <citation type="submission" date="2018-05" db="EMBL/GenBank/DDBJ databases">
        <title>Genomic Encyclopedia of Type Strains, Phase IV (KMG-IV): sequencing the most valuable type-strain genomes for metagenomic binning, comparative biology and taxonomic classification.</title>
        <authorList>
            <person name="Goeker M."/>
        </authorList>
    </citation>
    <scope>NUCLEOTIDE SEQUENCE [LARGE SCALE GENOMIC DNA]</scope>
    <source>
        <strain evidence="1 2">DSM 18773</strain>
    </source>
</reference>
<comment type="caution">
    <text evidence="1">The sequence shown here is derived from an EMBL/GenBank/DDBJ whole genome shotgun (WGS) entry which is preliminary data.</text>
</comment>
<dbReference type="SUPFAM" id="SSF53474">
    <property type="entry name" value="alpha/beta-Hydrolases"/>
    <property type="match status" value="1"/>
</dbReference>
<evidence type="ECO:0000313" key="1">
    <source>
        <dbReference type="EMBL" id="PWK09020.1"/>
    </source>
</evidence>
<dbReference type="Proteomes" id="UP000245634">
    <property type="component" value="Unassembled WGS sequence"/>
</dbReference>
<dbReference type="InterPro" id="IPR000801">
    <property type="entry name" value="Esterase-like"/>
</dbReference>
<dbReference type="Gene3D" id="3.40.50.1820">
    <property type="entry name" value="alpha/beta hydrolase"/>
    <property type="match status" value="1"/>
</dbReference>
<keyword evidence="2" id="KW-1185">Reference proteome</keyword>
<dbReference type="InterPro" id="IPR029058">
    <property type="entry name" value="AB_hydrolase_fold"/>
</dbReference>
<dbReference type="PANTHER" id="PTHR48098:SF6">
    <property type="entry name" value="FERRI-BACILLIBACTIN ESTERASE BESA"/>
    <property type="match status" value="1"/>
</dbReference>